<dbReference type="PANTHER" id="PTHR10824">
    <property type="entry name" value="ACYL-COENZYME A THIOESTERASE-RELATED"/>
    <property type="match status" value="1"/>
</dbReference>
<evidence type="ECO:0000313" key="5">
    <source>
        <dbReference type="Proteomes" id="UP000504632"/>
    </source>
</evidence>
<dbReference type="GO" id="GO:0006631">
    <property type="term" value="P:fatty acid metabolic process"/>
    <property type="evidence" value="ECO:0007669"/>
    <property type="project" value="TreeGrafter"/>
</dbReference>
<feature type="active site" description="Charge relay system" evidence="2">
    <location>
        <position position="409"/>
    </location>
</feature>
<dbReference type="Pfam" id="PF08840">
    <property type="entry name" value="BAAT_C"/>
    <property type="match status" value="1"/>
</dbReference>
<dbReference type="RefSeq" id="XP_030632319.1">
    <property type="nucleotide sequence ID" value="XM_030776459.1"/>
</dbReference>
<dbReference type="PIRSF" id="PIRSF016521">
    <property type="entry name" value="Acyl-CoA_hydro"/>
    <property type="match status" value="1"/>
</dbReference>
<keyword evidence="5" id="KW-1185">Reference proteome</keyword>
<dbReference type="OrthoDB" id="6347013at2759"/>
<dbReference type="Proteomes" id="UP000504632">
    <property type="component" value="Chromosome 6"/>
</dbReference>
<feature type="active site" description="Charge relay system" evidence="2">
    <location>
        <position position="374"/>
    </location>
</feature>
<dbReference type="InterPro" id="IPR014940">
    <property type="entry name" value="BAAT_C"/>
</dbReference>
<reference evidence="6" key="1">
    <citation type="submission" date="2025-08" db="UniProtKB">
        <authorList>
            <consortium name="RefSeq"/>
        </authorList>
    </citation>
    <scope>IDENTIFICATION</scope>
</reference>
<dbReference type="Gene3D" id="3.40.50.1820">
    <property type="entry name" value="alpha/beta hydrolase"/>
    <property type="match status" value="1"/>
</dbReference>
<proteinExistence type="inferred from homology"/>
<evidence type="ECO:0000256" key="1">
    <source>
        <dbReference type="ARBA" id="ARBA00006538"/>
    </source>
</evidence>
<dbReference type="Gene3D" id="2.60.40.2240">
    <property type="entry name" value="Acyl-CoA thioester hydrolase/BAAT N-terminal domain"/>
    <property type="match status" value="1"/>
</dbReference>
<dbReference type="InParanoid" id="A0A6J2VJY1"/>
<evidence type="ECO:0000259" key="4">
    <source>
        <dbReference type="Pfam" id="PF08840"/>
    </source>
</evidence>
<dbReference type="FunFam" id="3.40.50.1820:FF:000024">
    <property type="entry name" value="acyl-coenzyme A thioesterase 4"/>
    <property type="match status" value="1"/>
</dbReference>
<feature type="active site" description="Charge relay system" evidence="2">
    <location>
        <position position="282"/>
    </location>
</feature>
<dbReference type="InterPro" id="IPR042490">
    <property type="entry name" value="Thio_Ohase/BAAT_N"/>
</dbReference>
<dbReference type="GO" id="GO:0006637">
    <property type="term" value="P:acyl-CoA metabolic process"/>
    <property type="evidence" value="ECO:0007669"/>
    <property type="project" value="InterPro"/>
</dbReference>
<dbReference type="InterPro" id="IPR029058">
    <property type="entry name" value="AB_hydrolase_fold"/>
</dbReference>
<dbReference type="InterPro" id="IPR016662">
    <property type="entry name" value="Acyl-CoA_thioEstase_long-chain"/>
</dbReference>
<dbReference type="SUPFAM" id="SSF53474">
    <property type="entry name" value="alpha/beta-Hydrolases"/>
    <property type="match status" value="1"/>
</dbReference>
<dbReference type="GeneID" id="115813818"/>
<feature type="domain" description="Acyl-CoA thioester hydrolase/bile acid-CoA amino acid N-acetyltransferase" evidence="3">
    <location>
        <begin position="51"/>
        <end position="189"/>
    </location>
</feature>
<protein>
    <submittedName>
        <fullName evidence="6">Peroxisomal succinyl-coenzyme A thioesterase isoform X1</fullName>
    </submittedName>
</protein>
<dbReference type="PANTHER" id="PTHR10824:SF36">
    <property type="entry name" value="ACYL-COA THIOESTERASE 17-RELATED"/>
    <property type="match status" value="1"/>
</dbReference>
<dbReference type="AlphaFoldDB" id="A0A6J2VJY1"/>
<dbReference type="GO" id="GO:0047617">
    <property type="term" value="F:fatty acyl-CoA hydrolase activity"/>
    <property type="evidence" value="ECO:0007669"/>
    <property type="project" value="TreeGrafter"/>
</dbReference>
<dbReference type="Pfam" id="PF04775">
    <property type="entry name" value="Bile_Hydr_Trans"/>
    <property type="match status" value="1"/>
</dbReference>
<evidence type="ECO:0000256" key="2">
    <source>
        <dbReference type="PIRSR" id="PIRSR016521-1"/>
    </source>
</evidence>
<evidence type="ECO:0000259" key="3">
    <source>
        <dbReference type="Pfam" id="PF04775"/>
    </source>
</evidence>
<evidence type="ECO:0000313" key="6">
    <source>
        <dbReference type="RefSeq" id="XP_030632319.1"/>
    </source>
</evidence>
<organism evidence="5 6">
    <name type="scientific">Chanos chanos</name>
    <name type="common">Milkfish</name>
    <name type="synonym">Mugil chanos</name>
    <dbReference type="NCBI Taxonomy" id="29144"/>
    <lineage>
        <taxon>Eukaryota</taxon>
        <taxon>Metazoa</taxon>
        <taxon>Chordata</taxon>
        <taxon>Craniata</taxon>
        <taxon>Vertebrata</taxon>
        <taxon>Euteleostomi</taxon>
        <taxon>Actinopterygii</taxon>
        <taxon>Neopterygii</taxon>
        <taxon>Teleostei</taxon>
        <taxon>Ostariophysi</taxon>
        <taxon>Gonorynchiformes</taxon>
        <taxon>Chanidae</taxon>
        <taxon>Chanos</taxon>
    </lineage>
</organism>
<dbReference type="InterPro" id="IPR006862">
    <property type="entry name" value="Thio_Ohase/aa_AcTrfase"/>
</dbReference>
<gene>
    <name evidence="6" type="primary">LOC115813818</name>
</gene>
<feature type="domain" description="BAAT/Acyl-CoA thioester hydrolase C-terminal" evidence="4">
    <location>
        <begin position="256"/>
        <end position="461"/>
    </location>
</feature>
<name>A0A6J2VJY1_CHACN</name>
<sequence length="471" mass="52134">MFSSSIRELLCLRQLYRAIISGQRCKAQVGLRTYCRPAPLLTASPTRALIDELITVEGCFLTPNSPITVRARMHSEDGDLWESLAYYYTDGRGTVNLNRDSSIGGSYVGCEPMGLFWSLQAAPGEREGLRLRKRDVETPYLVDLSVLQGHISSCDGAGGQGMRAEQEVAAVKVERWYMSPGVRRVEIRQNGVVGTLFMPPGPGPFPGVLDLWGMGGGLVEYRSALFASHGLASFALAYFDHKDIPGPAKRVNVKDSYFKTAFEILQNHPQICSDRVAVVGLSFGVYLTLKIATQLSVNPSCIICINGPLGSFNKSFNENGVSGTFDEHQEYWSYDEHNNVSFREMSSPKNIPPENFVKIENLNCPLLYILGEDDLSCAAVENADEIEKRLRAVGKSHLFNCVSYPGAGHLIEPPYTPNARASLWTTRPTKLITLWGGNLAQHAVAQEDSWKRILGFLDLYLRQNVNYGAPR</sequence>
<accession>A0A6J2VJY1</accession>
<comment type="similarity">
    <text evidence="1">Belongs to the C/M/P thioester hydrolase family.</text>
</comment>